<dbReference type="AlphaFoldDB" id="A0A484I6G4"/>
<protein>
    <submittedName>
        <fullName evidence="1">Uncharacterized protein</fullName>
    </submittedName>
</protein>
<evidence type="ECO:0000313" key="1">
    <source>
        <dbReference type="EMBL" id="VFJ13298.1"/>
    </source>
</evidence>
<keyword evidence="2" id="KW-1185">Reference proteome</keyword>
<gene>
    <name evidence="1" type="ORF">NFRAN_0976</name>
</gene>
<reference evidence="1 2" key="1">
    <citation type="submission" date="2019-02" db="EMBL/GenBank/DDBJ databases">
        <authorList>
            <person name="Lehtovirta-Morley E L."/>
        </authorList>
    </citation>
    <scope>NUCLEOTIDE SEQUENCE [LARGE SCALE GENOMIC DNA]</scope>
    <source>
        <strain evidence="1">NFRAN1</strain>
    </source>
</reference>
<dbReference type="Proteomes" id="UP000294299">
    <property type="component" value="Chromosome NFRAN"/>
</dbReference>
<organism evidence="1 2">
    <name type="scientific">Candidatus Nitrosocosmicus franklandianus</name>
    <dbReference type="NCBI Taxonomy" id="1798806"/>
    <lineage>
        <taxon>Archaea</taxon>
        <taxon>Nitrososphaerota</taxon>
        <taxon>Nitrososphaeria</taxon>
        <taxon>Nitrososphaerales</taxon>
        <taxon>Nitrososphaeraceae</taxon>
        <taxon>Candidatus Nitrosocosmicus</taxon>
    </lineage>
</organism>
<dbReference type="EMBL" id="LR216287">
    <property type="protein sequence ID" value="VFJ13298.1"/>
    <property type="molecule type" value="Genomic_DNA"/>
</dbReference>
<sequence>MIIYDPFYLNGVDIGFTNVKILLSLCPISIEYISMGCRTVSTKIYNTGFAMTHAFAIIS</sequence>
<name>A0A484I6G4_9ARCH</name>
<dbReference type="KEGG" id="nfn:NFRAN_0976"/>
<accession>A0A484I6G4</accession>
<proteinExistence type="predicted"/>
<evidence type="ECO:0000313" key="2">
    <source>
        <dbReference type="Proteomes" id="UP000294299"/>
    </source>
</evidence>